<proteinExistence type="predicted"/>
<dbReference type="EMBL" id="JABEZX010164394">
    <property type="protein sequence ID" value="MBA0575366.1"/>
    <property type="molecule type" value="Genomic_DNA"/>
</dbReference>
<accession>A0A7J8NEP3</accession>
<evidence type="ECO:0000313" key="2">
    <source>
        <dbReference type="Proteomes" id="UP000593572"/>
    </source>
</evidence>
<gene>
    <name evidence="1" type="ORF">Golob_024306</name>
</gene>
<keyword evidence="2" id="KW-1185">Reference proteome</keyword>
<sequence length="123" mass="13128">MLDFWVKFKEIHLYVEHEVEVVREGDVEGVEVDGEGDVEGIQADGEDDVEGVQAEANEYGGGKSGRQISLVSTVGEYNDIGFGSSVGDENAVNFATSDGVDNVAIVVNGEEEDGNEIEFGNVV</sequence>
<evidence type="ECO:0000313" key="1">
    <source>
        <dbReference type="EMBL" id="MBA0575366.1"/>
    </source>
</evidence>
<protein>
    <submittedName>
        <fullName evidence="1">Uncharacterized protein</fullName>
    </submittedName>
</protein>
<dbReference type="Proteomes" id="UP000593572">
    <property type="component" value="Unassembled WGS sequence"/>
</dbReference>
<reference evidence="1 2" key="1">
    <citation type="journal article" date="2019" name="Genome Biol. Evol.">
        <title>Insights into the evolution of the New World diploid cottons (Gossypium, subgenus Houzingenia) based on genome sequencing.</title>
        <authorList>
            <person name="Grover C.E."/>
            <person name="Arick M.A. 2nd"/>
            <person name="Thrash A."/>
            <person name="Conover J.L."/>
            <person name="Sanders W.S."/>
            <person name="Peterson D.G."/>
            <person name="Frelichowski J.E."/>
            <person name="Scheffler J.A."/>
            <person name="Scheffler B.E."/>
            <person name="Wendel J.F."/>
        </authorList>
    </citation>
    <scope>NUCLEOTIDE SEQUENCE [LARGE SCALE GENOMIC DNA]</scope>
    <source>
        <strain evidence="1">157</strain>
        <tissue evidence="1">Leaf</tissue>
    </source>
</reference>
<comment type="caution">
    <text evidence="1">The sequence shown here is derived from an EMBL/GenBank/DDBJ whole genome shotgun (WGS) entry which is preliminary data.</text>
</comment>
<name>A0A7J8NEP3_9ROSI</name>
<organism evidence="1 2">
    <name type="scientific">Gossypium lobatum</name>
    <dbReference type="NCBI Taxonomy" id="34289"/>
    <lineage>
        <taxon>Eukaryota</taxon>
        <taxon>Viridiplantae</taxon>
        <taxon>Streptophyta</taxon>
        <taxon>Embryophyta</taxon>
        <taxon>Tracheophyta</taxon>
        <taxon>Spermatophyta</taxon>
        <taxon>Magnoliopsida</taxon>
        <taxon>eudicotyledons</taxon>
        <taxon>Gunneridae</taxon>
        <taxon>Pentapetalae</taxon>
        <taxon>rosids</taxon>
        <taxon>malvids</taxon>
        <taxon>Malvales</taxon>
        <taxon>Malvaceae</taxon>
        <taxon>Malvoideae</taxon>
        <taxon>Gossypium</taxon>
    </lineage>
</organism>
<dbReference type="AlphaFoldDB" id="A0A7J8NEP3"/>